<protein>
    <recommendedName>
        <fullName evidence="3">AlpA family transcriptional regulator</fullName>
    </recommendedName>
</protein>
<organism evidence="1 2">
    <name type="scientific">Phyllobacterium pellucidum</name>
    <dbReference type="NCBI Taxonomy" id="2740464"/>
    <lineage>
        <taxon>Bacteria</taxon>
        <taxon>Pseudomonadati</taxon>
        <taxon>Pseudomonadota</taxon>
        <taxon>Alphaproteobacteria</taxon>
        <taxon>Hyphomicrobiales</taxon>
        <taxon>Phyllobacteriaceae</taxon>
        <taxon>Phyllobacterium</taxon>
    </lineage>
</organism>
<evidence type="ECO:0000313" key="2">
    <source>
        <dbReference type="Proteomes" id="UP000550508"/>
    </source>
</evidence>
<dbReference type="AlphaFoldDB" id="A0A849VZR6"/>
<comment type="caution">
    <text evidence="1">The sequence shown here is derived from an EMBL/GenBank/DDBJ whole genome shotgun (WGS) entry which is preliminary data.</text>
</comment>
<evidence type="ECO:0000313" key="1">
    <source>
        <dbReference type="EMBL" id="NTS33897.1"/>
    </source>
</evidence>
<keyword evidence="2" id="KW-1185">Reference proteome</keyword>
<gene>
    <name evidence="1" type="ORF">HQ945_21795</name>
</gene>
<proteinExistence type="predicted"/>
<dbReference type="EMBL" id="JABUMX010000008">
    <property type="protein sequence ID" value="NTS33897.1"/>
    <property type="molecule type" value="Genomic_DNA"/>
</dbReference>
<dbReference type="Proteomes" id="UP000550508">
    <property type="component" value="Unassembled WGS sequence"/>
</dbReference>
<sequence length="102" mass="11727">MSETVSADFRGLFAANFLSRAVGSLFKQRTNYACQMPSADPADERYLTAKQVRARYGDITSVTLYRWSHDEQKGFPKPVKLSEHNYWRLSELLAWEHAKIIG</sequence>
<name>A0A849VZR6_9HYPH</name>
<evidence type="ECO:0008006" key="3">
    <source>
        <dbReference type="Google" id="ProtNLM"/>
    </source>
</evidence>
<accession>A0A849VZR6</accession>
<dbReference type="RefSeq" id="WP_174208504.1">
    <property type="nucleotide sequence ID" value="NZ_JABUMX010000008.1"/>
</dbReference>
<reference evidence="1 2" key="1">
    <citation type="submission" date="2020-05" db="EMBL/GenBank/DDBJ databases">
        <authorList>
            <person name="Kim M.K."/>
        </authorList>
    </citation>
    <scope>NUCLEOTIDE SEQUENCE [LARGE SCALE GENOMIC DNA]</scope>
    <source>
        <strain evidence="1 2">BT25</strain>
    </source>
</reference>